<name>A0A6I4HLQ4_ACIBA</name>
<dbReference type="AlphaFoldDB" id="A0A6I4HLQ4"/>
<evidence type="ECO:0000313" key="2">
    <source>
        <dbReference type="Proteomes" id="UP000439424"/>
    </source>
</evidence>
<protein>
    <submittedName>
        <fullName evidence="1">Uncharacterized protein</fullName>
    </submittedName>
</protein>
<proteinExistence type="predicted"/>
<dbReference type="RefSeq" id="WP_057693063.1">
    <property type="nucleotide sequence ID" value="NZ_JACDYA010000007.1"/>
</dbReference>
<accession>A0A6I4HLQ4</accession>
<dbReference type="EMBL" id="WPIP01000055">
    <property type="protein sequence ID" value="MVM91740.1"/>
    <property type="molecule type" value="Genomic_DNA"/>
</dbReference>
<organism evidence="1 2">
    <name type="scientific">Acinetobacter baumannii</name>
    <dbReference type="NCBI Taxonomy" id="470"/>
    <lineage>
        <taxon>Bacteria</taxon>
        <taxon>Pseudomonadati</taxon>
        <taxon>Pseudomonadota</taxon>
        <taxon>Gammaproteobacteria</taxon>
        <taxon>Moraxellales</taxon>
        <taxon>Moraxellaceae</taxon>
        <taxon>Acinetobacter</taxon>
        <taxon>Acinetobacter calcoaceticus/baumannii complex</taxon>
    </lineage>
</organism>
<reference evidence="1 2" key="1">
    <citation type="submission" date="2019-11" db="EMBL/GenBank/DDBJ databases">
        <title>Multidrug-resistant Acinetobacter baumannii moving toward extensively drug-resistant over fifteen years in South of Brazil.</title>
        <authorList>
            <person name="Fedrigo N.H."/>
            <person name="Cerdeira L."/>
            <person name="Fuga B."/>
            <person name="Marini P.V.B."/>
            <person name="Shinohara D.R."/>
            <person name="Carrara-Marroni F.E."/>
            <person name="Lincopan N."/>
            <person name="Tognim M.C.B."/>
        </authorList>
    </citation>
    <scope>NUCLEOTIDE SEQUENCE [LARGE SCALE GENOMIC DNA]</scope>
    <source>
        <strain evidence="1 2">Ac576</strain>
    </source>
</reference>
<sequence>MEIYKIVSFCFIPFLIITALLTSKSITLGLVRATNSIYSLISIIGIVWGIFVIISLFGWWSILVLPIVWFFSLIVVANFLTKRDSRSGLTAGETLLMNQGILGVFTTCLLIFSLLPYSLKWLDII</sequence>
<comment type="caution">
    <text evidence="1">The sequence shown here is derived from an EMBL/GenBank/DDBJ whole genome shotgun (WGS) entry which is preliminary data.</text>
</comment>
<evidence type="ECO:0000313" key="1">
    <source>
        <dbReference type="EMBL" id="MVM91740.1"/>
    </source>
</evidence>
<dbReference type="Proteomes" id="UP000439424">
    <property type="component" value="Unassembled WGS sequence"/>
</dbReference>
<gene>
    <name evidence="1" type="ORF">GNY86_09420</name>
</gene>